<feature type="region of interest" description="Disordered" evidence="1">
    <location>
        <begin position="91"/>
        <end position="180"/>
    </location>
</feature>
<sequence>MDENAPRRIGERRGSFARATRVRSCARARLAAQTTRPPLQGQRCSAGGGRGQVRSLPAGAACLAENRAGARTGPSLRYALLSELKCGGDPAPGAEAQAEHAAPVRAEAGRQEHYAREFRSGQQQGQLAGSSRRAPGLRHRQGIHARAKTRRIRPARGDAHQHALQERHKQKKQRLCDFDW</sequence>
<feature type="compositionally biased region" description="Low complexity" evidence="1">
    <location>
        <begin position="91"/>
        <end position="106"/>
    </location>
</feature>
<feature type="compositionally biased region" description="Basic residues" evidence="1">
    <location>
        <begin position="135"/>
        <end position="154"/>
    </location>
</feature>
<evidence type="ECO:0000313" key="3">
    <source>
        <dbReference type="Proteomes" id="UP000823388"/>
    </source>
</evidence>
<protein>
    <submittedName>
        <fullName evidence="2">Uncharacterized protein</fullName>
    </submittedName>
</protein>
<feature type="compositionally biased region" description="Basic and acidic residues" evidence="1">
    <location>
        <begin position="107"/>
        <end position="119"/>
    </location>
</feature>
<evidence type="ECO:0000256" key="1">
    <source>
        <dbReference type="SAM" id="MobiDB-lite"/>
    </source>
</evidence>
<feature type="compositionally biased region" description="Low complexity" evidence="1">
    <location>
        <begin position="120"/>
        <end position="133"/>
    </location>
</feature>
<gene>
    <name evidence="2" type="ORF">PVAP13_9KG268926</name>
</gene>
<feature type="region of interest" description="Disordered" evidence="1">
    <location>
        <begin position="29"/>
        <end position="51"/>
    </location>
</feature>
<comment type="caution">
    <text evidence="2">The sequence shown here is derived from an EMBL/GenBank/DDBJ whole genome shotgun (WGS) entry which is preliminary data.</text>
</comment>
<dbReference type="AlphaFoldDB" id="A0A8T0NJ14"/>
<accession>A0A8T0NJ14</accession>
<keyword evidence="3" id="KW-1185">Reference proteome</keyword>
<organism evidence="2 3">
    <name type="scientific">Panicum virgatum</name>
    <name type="common">Blackwell switchgrass</name>
    <dbReference type="NCBI Taxonomy" id="38727"/>
    <lineage>
        <taxon>Eukaryota</taxon>
        <taxon>Viridiplantae</taxon>
        <taxon>Streptophyta</taxon>
        <taxon>Embryophyta</taxon>
        <taxon>Tracheophyta</taxon>
        <taxon>Spermatophyta</taxon>
        <taxon>Magnoliopsida</taxon>
        <taxon>Liliopsida</taxon>
        <taxon>Poales</taxon>
        <taxon>Poaceae</taxon>
        <taxon>PACMAD clade</taxon>
        <taxon>Panicoideae</taxon>
        <taxon>Panicodae</taxon>
        <taxon>Paniceae</taxon>
        <taxon>Panicinae</taxon>
        <taxon>Panicum</taxon>
        <taxon>Panicum sect. Hiantes</taxon>
    </lineage>
</organism>
<name>A0A8T0NJ14_PANVG</name>
<feature type="compositionally biased region" description="Basic and acidic residues" evidence="1">
    <location>
        <begin position="155"/>
        <end position="167"/>
    </location>
</feature>
<dbReference type="EMBL" id="CM029053">
    <property type="protein sequence ID" value="KAG2549340.1"/>
    <property type="molecule type" value="Genomic_DNA"/>
</dbReference>
<reference evidence="2" key="1">
    <citation type="submission" date="2020-05" db="EMBL/GenBank/DDBJ databases">
        <title>WGS assembly of Panicum virgatum.</title>
        <authorList>
            <person name="Lovell J.T."/>
            <person name="Jenkins J."/>
            <person name="Shu S."/>
            <person name="Juenger T.E."/>
            <person name="Schmutz J."/>
        </authorList>
    </citation>
    <scope>NUCLEOTIDE SEQUENCE</scope>
    <source>
        <strain evidence="2">AP13</strain>
    </source>
</reference>
<proteinExistence type="predicted"/>
<dbReference type="Proteomes" id="UP000823388">
    <property type="component" value="Chromosome 9K"/>
</dbReference>
<evidence type="ECO:0000313" key="2">
    <source>
        <dbReference type="EMBL" id="KAG2549340.1"/>
    </source>
</evidence>